<evidence type="ECO:0000313" key="3">
    <source>
        <dbReference type="EMBL" id="GGB47055.1"/>
    </source>
</evidence>
<dbReference type="OrthoDB" id="5783872at2"/>
<keyword evidence="1" id="KW-0732">Signal</keyword>
<organism evidence="3 4">
    <name type="scientific">Roseibium aquae</name>
    <dbReference type="NCBI Taxonomy" id="1323746"/>
    <lineage>
        <taxon>Bacteria</taxon>
        <taxon>Pseudomonadati</taxon>
        <taxon>Pseudomonadota</taxon>
        <taxon>Alphaproteobacteria</taxon>
        <taxon>Hyphomicrobiales</taxon>
        <taxon>Stappiaceae</taxon>
        <taxon>Roseibium</taxon>
    </lineage>
</organism>
<gene>
    <name evidence="3" type="ORF">GCM10011316_18990</name>
</gene>
<dbReference type="RefSeq" id="WP_150496006.1">
    <property type="nucleotide sequence ID" value="NZ_BMFA01000005.1"/>
</dbReference>
<feature type="domain" description="DUF302" evidence="2">
    <location>
        <begin position="69"/>
        <end position="126"/>
    </location>
</feature>
<accession>A0A916X0C9</accession>
<dbReference type="InterPro" id="IPR005180">
    <property type="entry name" value="DUF302"/>
</dbReference>
<dbReference type="InterPro" id="IPR035923">
    <property type="entry name" value="TT1751-like_sf"/>
</dbReference>
<evidence type="ECO:0000259" key="2">
    <source>
        <dbReference type="Pfam" id="PF03625"/>
    </source>
</evidence>
<proteinExistence type="predicted"/>
<sequence length="164" mass="17730">MPSFDKVIRYLAAILVCFGLSAQPQALEPRTGWRIVQTDTAYGELVERLTVAIQAEGMLLVTQASASDGARMNGVTIPGNRVFGVYRNDYARRMLDASMAAGIEAPIRYYVTENGDGTATLSWKTPSFVFEPYLGEGGEALEALARELDEVFAAIASRATATAQ</sequence>
<dbReference type="Pfam" id="PF03625">
    <property type="entry name" value="DUF302"/>
    <property type="match status" value="1"/>
</dbReference>
<comment type="caution">
    <text evidence="3">The sequence shown here is derived from an EMBL/GenBank/DDBJ whole genome shotgun (WGS) entry which is preliminary data.</text>
</comment>
<dbReference type="CDD" id="cd14797">
    <property type="entry name" value="DUF302"/>
    <property type="match status" value="1"/>
</dbReference>
<evidence type="ECO:0000256" key="1">
    <source>
        <dbReference type="SAM" id="SignalP"/>
    </source>
</evidence>
<name>A0A916X0C9_9HYPH</name>
<reference evidence="3" key="1">
    <citation type="journal article" date="2014" name="Int. J. Syst. Evol. Microbiol.">
        <title>Complete genome sequence of Corynebacterium casei LMG S-19264T (=DSM 44701T), isolated from a smear-ripened cheese.</title>
        <authorList>
            <consortium name="US DOE Joint Genome Institute (JGI-PGF)"/>
            <person name="Walter F."/>
            <person name="Albersmeier A."/>
            <person name="Kalinowski J."/>
            <person name="Ruckert C."/>
        </authorList>
    </citation>
    <scope>NUCLEOTIDE SEQUENCE</scope>
    <source>
        <strain evidence="3">CGMCC 1.12426</strain>
    </source>
</reference>
<dbReference type="EMBL" id="BMFA01000005">
    <property type="protein sequence ID" value="GGB47055.1"/>
    <property type="molecule type" value="Genomic_DNA"/>
</dbReference>
<keyword evidence="4" id="KW-1185">Reference proteome</keyword>
<dbReference type="AlphaFoldDB" id="A0A916X0C9"/>
<dbReference type="Proteomes" id="UP000605148">
    <property type="component" value="Unassembled WGS sequence"/>
</dbReference>
<dbReference type="SUPFAM" id="SSF103247">
    <property type="entry name" value="TT1751-like"/>
    <property type="match status" value="1"/>
</dbReference>
<feature type="chain" id="PRO_5037218188" description="DUF302 domain-containing protein" evidence="1">
    <location>
        <begin position="27"/>
        <end position="164"/>
    </location>
</feature>
<feature type="signal peptide" evidence="1">
    <location>
        <begin position="1"/>
        <end position="26"/>
    </location>
</feature>
<evidence type="ECO:0000313" key="4">
    <source>
        <dbReference type="Proteomes" id="UP000605148"/>
    </source>
</evidence>
<protein>
    <recommendedName>
        <fullName evidence="2">DUF302 domain-containing protein</fullName>
    </recommendedName>
</protein>
<reference evidence="3" key="2">
    <citation type="submission" date="2020-09" db="EMBL/GenBank/DDBJ databases">
        <authorList>
            <person name="Sun Q."/>
            <person name="Zhou Y."/>
        </authorList>
    </citation>
    <scope>NUCLEOTIDE SEQUENCE</scope>
    <source>
        <strain evidence="3">CGMCC 1.12426</strain>
    </source>
</reference>
<dbReference type="Gene3D" id="3.30.310.70">
    <property type="entry name" value="TT1751-like domain"/>
    <property type="match status" value="1"/>
</dbReference>